<gene>
    <name evidence="7" type="ORF">HZF05_17875</name>
</gene>
<dbReference type="Proteomes" id="UP000570166">
    <property type="component" value="Unassembled WGS sequence"/>
</dbReference>
<accession>A0A838LAU1</accession>
<dbReference type="RefSeq" id="WP_160363858.1">
    <property type="nucleotide sequence ID" value="NZ_JACEIB010000027.1"/>
</dbReference>
<sequence>MAKPERSKLIRNISSNLLGALIPIAVTLFTVPIYLSHIGASRYGVVLVAWSLLGYFGFMDLGISRATTNALSKMADGDGRGAKHRVFWSSFIINGCMGLIGGLILYVCGSYLFLHVMKVAPEVRGEIAGSIGYLAAMLPMALMLGVGVGTVEAHEKFVTLNIIQTTGMILGQVLPLAAVMHWGPSLEVIMPVMLVVRAFTFCSVMLYAIKVSGVSLKPVVDIPLLKSLFAFGGWVTVTNVISPIMTDVDQFVIGSLRNVAVIPFYSVPMNIVQRSQILPTMLTRTLFPVFSRLNRDDSRDIVSVTLCHLGTIVSLVYIAAIFLCGQFLNIWLGPEMMARGGPVFRLLAMGAWWNSLAFVLFSAIQGQGRPRAVATIHMSEVLPYVGLMLLLVHFYGVTGAAVAWMIRVTIDAMLLAAVHKVDRPVLAALAPGLACMIVSFAAVTLLDLGLIGSIVGCIVMWAVFLVLNATTNRPFRDVLVSFRRSGFRLRPVDVPQ</sequence>
<name>A0A838LAU1_9SPHN</name>
<dbReference type="EMBL" id="JACEIB010000027">
    <property type="protein sequence ID" value="MBA2935952.1"/>
    <property type="molecule type" value="Genomic_DNA"/>
</dbReference>
<dbReference type="PANTHER" id="PTHR30250">
    <property type="entry name" value="PST FAMILY PREDICTED COLANIC ACID TRANSPORTER"/>
    <property type="match status" value="1"/>
</dbReference>
<evidence type="ECO:0000256" key="6">
    <source>
        <dbReference type="SAM" id="Phobius"/>
    </source>
</evidence>
<protein>
    <submittedName>
        <fullName evidence="7">Flippase</fullName>
    </submittedName>
</protein>
<feature type="transmembrane region" description="Helical" evidence="6">
    <location>
        <begin position="12"/>
        <end position="35"/>
    </location>
</feature>
<dbReference type="CDD" id="cd13128">
    <property type="entry name" value="MATE_Wzx_like"/>
    <property type="match status" value="1"/>
</dbReference>
<evidence type="ECO:0000256" key="4">
    <source>
        <dbReference type="ARBA" id="ARBA00022989"/>
    </source>
</evidence>
<dbReference type="InterPro" id="IPR050833">
    <property type="entry name" value="Poly_Biosynth_Transport"/>
</dbReference>
<dbReference type="AlphaFoldDB" id="A0A838LAU1"/>
<keyword evidence="8" id="KW-1185">Reference proteome</keyword>
<comment type="caution">
    <text evidence="7">The sequence shown here is derived from an EMBL/GenBank/DDBJ whole genome shotgun (WGS) entry which is preliminary data.</text>
</comment>
<keyword evidence="5 6" id="KW-0472">Membrane</keyword>
<feature type="transmembrane region" description="Helical" evidence="6">
    <location>
        <begin position="188"/>
        <end position="208"/>
    </location>
</feature>
<feature type="transmembrane region" description="Helical" evidence="6">
    <location>
        <begin position="301"/>
        <end position="331"/>
    </location>
</feature>
<feature type="transmembrane region" description="Helical" evidence="6">
    <location>
        <begin position="228"/>
        <end position="246"/>
    </location>
</feature>
<evidence type="ECO:0000313" key="8">
    <source>
        <dbReference type="Proteomes" id="UP000570166"/>
    </source>
</evidence>
<feature type="transmembrane region" description="Helical" evidence="6">
    <location>
        <begin position="384"/>
        <end position="404"/>
    </location>
</feature>
<feature type="transmembrane region" description="Helical" evidence="6">
    <location>
        <begin position="127"/>
        <end position="148"/>
    </location>
</feature>
<feature type="transmembrane region" description="Helical" evidence="6">
    <location>
        <begin position="86"/>
        <end position="107"/>
    </location>
</feature>
<feature type="transmembrane region" description="Helical" evidence="6">
    <location>
        <begin position="160"/>
        <end position="182"/>
    </location>
</feature>
<organism evidence="7 8">
    <name type="scientific">Sphingomonas chungangi</name>
    <dbReference type="NCBI Taxonomy" id="2683589"/>
    <lineage>
        <taxon>Bacteria</taxon>
        <taxon>Pseudomonadati</taxon>
        <taxon>Pseudomonadota</taxon>
        <taxon>Alphaproteobacteria</taxon>
        <taxon>Sphingomonadales</taxon>
        <taxon>Sphingomonadaceae</taxon>
        <taxon>Sphingomonas</taxon>
    </lineage>
</organism>
<comment type="subcellular location">
    <subcellularLocation>
        <location evidence="1">Cell membrane</location>
        <topology evidence="1">Multi-pass membrane protein</topology>
    </subcellularLocation>
</comment>
<dbReference type="Pfam" id="PF13440">
    <property type="entry name" value="Polysacc_synt_3"/>
    <property type="match status" value="1"/>
</dbReference>
<keyword evidence="4 6" id="KW-1133">Transmembrane helix</keyword>
<proteinExistence type="predicted"/>
<feature type="transmembrane region" description="Helical" evidence="6">
    <location>
        <begin position="343"/>
        <end position="364"/>
    </location>
</feature>
<keyword evidence="2" id="KW-1003">Cell membrane</keyword>
<evidence type="ECO:0000256" key="3">
    <source>
        <dbReference type="ARBA" id="ARBA00022692"/>
    </source>
</evidence>
<feature type="transmembrane region" description="Helical" evidence="6">
    <location>
        <begin position="449"/>
        <end position="467"/>
    </location>
</feature>
<dbReference type="PANTHER" id="PTHR30250:SF26">
    <property type="entry name" value="PSMA PROTEIN"/>
    <property type="match status" value="1"/>
</dbReference>
<dbReference type="GO" id="GO:0005886">
    <property type="term" value="C:plasma membrane"/>
    <property type="evidence" value="ECO:0007669"/>
    <property type="project" value="UniProtKB-SubCell"/>
</dbReference>
<evidence type="ECO:0000256" key="1">
    <source>
        <dbReference type="ARBA" id="ARBA00004651"/>
    </source>
</evidence>
<evidence type="ECO:0000256" key="5">
    <source>
        <dbReference type="ARBA" id="ARBA00023136"/>
    </source>
</evidence>
<reference evidence="7 8" key="1">
    <citation type="submission" date="2020-07" db="EMBL/GenBank/DDBJ databases">
        <authorList>
            <person name="Sun Q."/>
        </authorList>
    </citation>
    <scope>NUCLEOTIDE SEQUENCE [LARGE SCALE GENOMIC DNA]</scope>
    <source>
        <strain evidence="7 8">CGMCC 1.13654</strain>
    </source>
</reference>
<keyword evidence="3 6" id="KW-0812">Transmembrane</keyword>
<evidence type="ECO:0000313" key="7">
    <source>
        <dbReference type="EMBL" id="MBA2935952.1"/>
    </source>
</evidence>
<evidence type="ECO:0000256" key="2">
    <source>
        <dbReference type="ARBA" id="ARBA00022475"/>
    </source>
</evidence>
<feature type="transmembrane region" description="Helical" evidence="6">
    <location>
        <begin position="47"/>
        <end position="66"/>
    </location>
</feature>
<feature type="transmembrane region" description="Helical" evidence="6">
    <location>
        <begin position="425"/>
        <end position="443"/>
    </location>
</feature>